<evidence type="ECO:0000313" key="2">
    <source>
        <dbReference type="EMBL" id="AXN53564.1"/>
    </source>
</evidence>
<accession>A0A346FCV0</accession>
<protein>
    <submittedName>
        <fullName evidence="2">Uncharacterized protein</fullName>
    </submittedName>
</protein>
<reference evidence="2 3" key="1">
    <citation type="submission" date="2018-06" db="EMBL/GenBank/DDBJ databases">
        <authorList>
            <person name="Searcy Z.E."/>
            <person name="Delesalle V.A."/>
            <person name="Garlena R.A."/>
            <person name="Russell D.A."/>
            <person name="Pope W.H."/>
            <person name="Jacobs-Sera D."/>
            <person name="Hatfull G.F."/>
        </authorList>
    </citation>
    <scope>NUCLEOTIDE SEQUENCE [LARGE SCALE GENOMIC DNA]</scope>
</reference>
<evidence type="ECO:0000313" key="3">
    <source>
        <dbReference type="Proteomes" id="UP000259952"/>
    </source>
</evidence>
<name>A0A346FCV0_9CAUD</name>
<dbReference type="EMBL" id="MH479913">
    <property type="protein sequence ID" value="AXN53564.1"/>
    <property type="molecule type" value="Genomic_DNA"/>
</dbReference>
<gene>
    <name evidence="2" type="primary">143</name>
    <name evidence="2" type="ORF">SEA_FRYBERGER_143</name>
</gene>
<sequence length="71" mass="7696">MEIALVIGLLLILYFCARVQPTHYKGNRPIGRGTPNAKPPKGTGGVHTRGRGRSRRVGVGNNHVTHKGRSL</sequence>
<organism evidence="2 3">
    <name type="scientific">Gordonia phage Fryberger</name>
    <dbReference type="NCBI Taxonomy" id="2250392"/>
    <lineage>
        <taxon>Viruses</taxon>
        <taxon>Duplodnaviria</taxon>
        <taxon>Heunggongvirae</taxon>
        <taxon>Uroviricota</taxon>
        <taxon>Caudoviricetes</taxon>
        <taxon>Ronaldovirus</taxon>
        <taxon>Ronaldovirus fryberger</taxon>
    </lineage>
</organism>
<dbReference type="KEGG" id="vg:54998574"/>
<keyword evidence="3" id="KW-1185">Reference proteome</keyword>
<dbReference type="GeneID" id="54998574"/>
<dbReference type="Proteomes" id="UP000259952">
    <property type="component" value="Segment"/>
</dbReference>
<evidence type="ECO:0000256" key="1">
    <source>
        <dbReference type="SAM" id="MobiDB-lite"/>
    </source>
</evidence>
<proteinExistence type="predicted"/>
<feature type="region of interest" description="Disordered" evidence="1">
    <location>
        <begin position="24"/>
        <end position="71"/>
    </location>
</feature>
<dbReference type="RefSeq" id="YP_009807693.1">
    <property type="nucleotide sequence ID" value="NC_048027.1"/>
</dbReference>